<dbReference type="OrthoDB" id="10528709at2759"/>
<dbReference type="Proteomes" id="UP000002630">
    <property type="component" value="Unassembled WGS sequence"/>
</dbReference>
<evidence type="ECO:0000313" key="3">
    <source>
        <dbReference type="Proteomes" id="UP000002630"/>
    </source>
</evidence>
<accession>D8LDB3</accession>
<name>D8LDB3_ECTSI</name>
<keyword evidence="1" id="KW-1133">Transmembrane helix</keyword>
<keyword evidence="1" id="KW-0812">Transmembrane</keyword>
<gene>
    <name evidence="2" type="ORF">Esi_0116_0045</name>
</gene>
<feature type="transmembrane region" description="Helical" evidence="1">
    <location>
        <begin position="300"/>
        <end position="319"/>
    </location>
</feature>
<organism evidence="2 3">
    <name type="scientific">Ectocarpus siliculosus</name>
    <name type="common">Brown alga</name>
    <name type="synonym">Conferva siliculosa</name>
    <dbReference type="NCBI Taxonomy" id="2880"/>
    <lineage>
        <taxon>Eukaryota</taxon>
        <taxon>Sar</taxon>
        <taxon>Stramenopiles</taxon>
        <taxon>Ochrophyta</taxon>
        <taxon>PX clade</taxon>
        <taxon>Phaeophyceae</taxon>
        <taxon>Ectocarpales</taxon>
        <taxon>Ectocarpaceae</taxon>
        <taxon>Ectocarpus</taxon>
    </lineage>
</organism>
<dbReference type="EMBL" id="FN649760">
    <property type="protein sequence ID" value="CBN80171.1"/>
    <property type="molecule type" value="Genomic_DNA"/>
</dbReference>
<proteinExistence type="predicted"/>
<dbReference type="AlphaFoldDB" id="D8LDB3"/>
<protein>
    <submittedName>
        <fullName evidence="2">Uncharacterized protein</fullName>
    </submittedName>
</protein>
<evidence type="ECO:0000256" key="1">
    <source>
        <dbReference type="SAM" id="Phobius"/>
    </source>
</evidence>
<sequence length="356" mass="38204">MASWPRGRFLIPLGKAFIMTNPFIRGVAVVALAKAASADASFSNVKISQFQQAGLDLSFLVSWDTANTTSENPSSGSGLIDIWLETRQTEASSMVETVLQQGVENTGSMWMDAGDSWAIRSSWDGTISGEGIVCVYHSDDLFDNACSEGLGILPEAEAPSATQGDGISNVDVPRVEQNGSYLSFSVTWGDGGGAGGFEDTAPFVDIWLVAEQSDPPAWVELVVEQNVENDMLSHQEVSMDWSMMGWDLTRDGQLQSCVYDTQDYDNYACSDFVSFAAMEETAADVDATNGGGDGGEGGTVLALVLAGGLVLGLVAWLAITSSRRRQRRRWLGTANEAEALPEDTFVRLSDPYSGFH</sequence>
<evidence type="ECO:0000313" key="2">
    <source>
        <dbReference type="EMBL" id="CBN80171.1"/>
    </source>
</evidence>
<reference evidence="2 3" key="1">
    <citation type="journal article" date="2010" name="Nature">
        <title>The Ectocarpus genome and the independent evolution of multicellularity in brown algae.</title>
        <authorList>
            <person name="Cock J.M."/>
            <person name="Sterck L."/>
            <person name="Rouze P."/>
            <person name="Scornet D."/>
            <person name="Allen A.E."/>
            <person name="Amoutzias G."/>
            <person name="Anthouard V."/>
            <person name="Artiguenave F."/>
            <person name="Aury J.M."/>
            <person name="Badger J.H."/>
            <person name="Beszteri B."/>
            <person name="Billiau K."/>
            <person name="Bonnet E."/>
            <person name="Bothwell J.H."/>
            <person name="Bowler C."/>
            <person name="Boyen C."/>
            <person name="Brownlee C."/>
            <person name="Carrano C.J."/>
            <person name="Charrier B."/>
            <person name="Cho G.Y."/>
            <person name="Coelho S.M."/>
            <person name="Collen J."/>
            <person name="Corre E."/>
            <person name="Da Silva C."/>
            <person name="Delage L."/>
            <person name="Delaroque N."/>
            <person name="Dittami S.M."/>
            <person name="Doulbeau S."/>
            <person name="Elias M."/>
            <person name="Farnham G."/>
            <person name="Gachon C.M."/>
            <person name="Gschloessl B."/>
            <person name="Heesch S."/>
            <person name="Jabbari K."/>
            <person name="Jubin C."/>
            <person name="Kawai H."/>
            <person name="Kimura K."/>
            <person name="Kloareg B."/>
            <person name="Kupper F.C."/>
            <person name="Lang D."/>
            <person name="Le Bail A."/>
            <person name="Leblanc C."/>
            <person name="Lerouge P."/>
            <person name="Lohr M."/>
            <person name="Lopez P.J."/>
            <person name="Martens C."/>
            <person name="Maumus F."/>
            <person name="Michel G."/>
            <person name="Miranda-Saavedra D."/>
            <person name="Morales J."/>
            <person name="Moreau H."/>
            <person name="Motomura T."/>
            <person name="Nagasato C."/>
            <person name="Napoli C.A."/>
            <person name="Nelson D.R."/>
            <person name="Nyvall-Collen P."/>
            <person name="Peters A.F."/>
            <person name="Pommier C."/>
            <person name="Potin P."/>
            <person name="Poulain J."/>
            <person name="Quesneville H."/>
            <person name="Read B."/>
            <person name="Rensing S.A."/>
            <person name="Ritter A."/>
            <person name="Rousvoal S."/>
            <person name="Samanta M."/>
            <person name="Samson G."/>
            <person name="Schroeder D.C."/>
            <person name="Segurens B."/>
            <person name="Strittmatter M."/>
            <person name="Tonon T."/>
            <person name="Tregear J.W."/>
            <person name="Valentin K."/>
            <person name="von Dassow P."/>
            <person name="Yamagishi T."/>
            <person name="Van de Peer Y."/>
            <person name="Wincker P."/>
        </authorList>
    </citation>
    <scope>NUCLEOTIDE SEQUENCE [LARGE SCALE GENOMIC DNA]</scope>
    <source>
        <strain evidence="3">Ec32 / CCAP1310/4</strain>
    </source>
</reference>
<keyword evidence="3" id="KW-1185">Reference proteome</keyword>
<keyword evidence="1" id="KW-0472">Membrane</keyword>
<dbReference type="InParanoid" id="D8LDB3"/>